<comment type="similarity">
    <text evidence="1">Belongs to the cytochrome P450 family.</text>
</comment>
<dbReference type="PANTHER" id="PTHR24286">
    <property type="entry name" value="CYTOCHROME P450 26"/>
    <property type="match status" value="1"/>
</dbReference>
<dbReference type="GO" id="GO:0005506">
    <property type="term" value="F:iron ion binding"/>
    <property type="evidence" value="ECO:0007669"/>
    <property type="project" value="InterPro"/>
</dbReference>
<proteinExistence type="inferred from homology"/>
<dbReference type="GO" id="GO:0016125">
    <property type="term" value="P:sterol metabolic process"/>
    <property type="evidence" value="ECO:0007669"/>
    <property type="project" value="TreeGrafter"/>
</dbReference>
<dbReference type="SUPFAM" id="SSF48264">
    <property type="entry name" value="Cytochrome P450"/>
    <property type="match status" value="1"/>
</dbReference>
<evidence type="ECO:0000313" key="5">
    <source>
        <dbReference type="Proteomes" id="UP000265520"/>
    </source>
</evidence>
<dbReference type="GO" id="GO:0020037">
    <property type="term" value="F:heme binding"/>
    <property type="evidence" value="ECO:0007669"/>
    <property type="project" value="InterPro"/>
</dbReference>
<evidence type="ECO:0000256" key="2">
    <source>
        <dbReference type="ARBA" id="ARBA00022723"/>
    </source>
</evidence>
<dbReference type="AlphaFoldDB" id="A0A392PCC0"/>
<gene>
    <name evidence="4" type="ORF">A2U01_0030842</name>
</gene>
<name>A0A392PCC0_9FABA</name>
<dbReference type="GO" id="GO:0010268">
    <property type="term" value="P:brassinosteroid homeostasis"/>
    <property type="evidence" value="ECO:0007669"/>
    <property type="project" value="TreeGrafter"/>
</dbReference>
<evidence type="ECO:0000313" key="4">
    <source>
        <dbReference type="EMBL" id="MCI09753.1"/>
    </source>
</evidence>
<dbReference type="GO" id="GO:0016132">
    <property type="term" value="P:brassinosteroid biosynthetic process"/>
    <property type="evidence" value="ECO:0007669"/>
    <property type="project" value="TreeGrafter"/>
</dbReference>
<feature type="non-terminal residue" evidence="4">
    <location>
        <position position="102"/>
    </location>
</feature>
<organism evidence="4 5">
    <name type="scientific">Trifolium medium</name>
    <dbReference type="NCBI Taxonomy" id="97028"/>
    <lineage>
        <taxon>Eukaryota</taxon>
        <taxon>Viridiplantae</taxon>
        <taxon>Streptophyta</taxon>
        <taxon>Embryophyta</taxon>
        <taxon>Tracheophyta</taxon>
        <taxon>Spermatophyta</taxon>
        <taxon>Magnoliopsida</taxon>
        <taxon>eudicotyledons</taxon>
        <taxon>Gunneridae</taxon>
        <taxon>Pentapetalae</taxon>
        <taxon>rosids</taxon>
        <taxon>fabids</taxon>
        <taxon>Fabales</taxon>
        <taxon>Fabaceae</taxon>
        <taxon>Papilionoideae</taxon>
        <taxon>50 kb inversion clade</taxon>
        <taxon>NPAAA clade</taxon>
        <taxon>Hologalegina</taxon>
        <taxon>IRL clade</taxon>
        <taxon>Trifolieae</taxon>
        <taxon>Trifolium</taxon>
    </lineage>
</organism>
<dbReference type="EMBL" id="LXQA010073752">
    <property type="protein sequence ID" value="MCI09753.1"/>
    <property type="molecule type" value="Genomic_DNA"/>
</dbReference>
<accession>A0A392PCC0</accession>
<evidence type="ECO:0000256" key="1">
    <source>
        <dbReference type="ARBA" id="ARBA00010617"/>
    </source>
</evidence>
<keyword evidence="2" id="KW-0479">Metal-binding</keyword>
<reference evidence="4 5" key="1">
    <citation type="journal article" date="2018" name="Front. Plant Sci.">
        <title>Red Clover (Trifolium pratense) and Zigzag Clover (T. medium) - A Picture of Genomic Similarities and Differences.</title>
        <authorList>
            <person name="Dluhosova J."/>
            <person name="Istvanek J."/>
            <person name="Nedelnik J."/>
            <person name="Repkova J."/>
        </authorList>
    </citation>
    <scope>NUCLEOTIDE SEQUENCE [LARGE SCALE GENOMIC DNA]</scope>
    <source>
        <strain evidence="5">cv. 10/8</strain>
        <tissue evidence="4">Leaf</tissue>
    </source>
</reference>
<dbReference type="Gene3D" id="1.10.630.10">
    <property type="entry name" value="Cytochrome P450"/>
    <property type="match status" value="1"/>
</dbReference>
<keyword evidence="3" id="KW-0408">Iron</keyword>
<comment type="caution">
    <text evidence="4">The sequence shown here is derived from an EMBL/GenBank/DDBJ whole genome shotgun (WGS) entry which is preliminary data.</text>
</comment>
<dbReference type="InterPro" id="IPR036396">
    <property type="entry name" value="Cyt_P450_sf"/>
</dbReference>
<sequence length="102" mass="11415">MFRTHLFGKPSIIVYTPAVNKFVLFSDTNFKLEWPSIELLGQTSIAAVHGKAHTRVRNCITNAINRPDALTRIAALVQPRQVAALRSWAQMGKINAKVETEK</sequence>
<dbReference type="GO" id="GO:0016705">
    <property type="term" value="F:oxidoreductase activity, acting on paired donors, with incorporation or reduction of molecular oxygen"/>
    <property type="evidence" value="ECO:0007669"/>
    <property type="project" value="InterPro"/>
</dbReference>
<dbReference type="PANTHER" id="PTHR24286:SF12">
    <property type="entry name" value="CYTOCHROME P450 FAMILY PROTEIN, EXPRESSED"/>
    <property type="match status" value="1"/>
</dbReference>
<evidence type="ECO:0000256" key="3">
    <source>
        <dbReference type="ARBA" id="ARBA00023004"/>
    </source>
</evidence>
<protein>
    <submittedName>
        <fullName evidence="4">Ent-kaurenoic acid oxidase 1-like</fullName>
    </submittedName>
</protein>
<dbReference type="GO" id="GO:0004497">
    <property type="term" value="F:monooxygenase activity"/>
    <property type="evidence" value="ECO:0007669"/>
    <property type="project" value="InterPro"/>
</dbReference>
<dbReference type="Proteomes" id="UP000265520">
    <property type="component" value="Unassembled WGS sequence"/>
</dbReference>
<keyword evidence="5" id="KW-1185">Reference proteome</keyword>